<comment type="caution">
    <text evidence="2">The sequence shown here is derived from an EMBL/GenBank/DDBJ whole genome shotgun (WGS) entry which is preliminary data.</text>
</comment>
<feature type="region of interest" description="Disordered" evidence="1">
    <location>
        <begin position="265"/>
        <end position="297"/>
    </location>
</feature>
<dbReference type="OrthoDB" id="538302at2759"/>
<proteinExistence type="predicted"/>
<evidence type="ECO:0000313" key="2">
    <source>
        <dbReference type="EMBL" id="KAG2452372.1"/>
    </source>
</evidence>
<feature type="compositionally biased region" description="Gly residues" evidence="1">
    <location>
        <begin position="152"/>
        <end position="162"/>
    </location>
</feature>
<sequence>MASTDTHTNTNNLALAAARHTGGGGGASAHDGGGGAGGGGGAPGGSGCHYQLHESSRQHEWRCQVSGVTDPAAQVRVFVHDGRLLIQVAGKQVENVPLPPTAFTGDAKATYQRGCVTVTCSAKDPSAPAMVEKALLNPDRPHPRQLPLALPTGGGGGGGGGATSAAAGAARMGVGSALGVPDRPDPTGHGQPAPAAAEYGARNAELFGRPGVAAVMPAAAIGSVTAADMPVLTNPGGALEAPDNGETVVLDVAASDTRLYVPPEVAQAQQAQQQQQRSQGQQHVAHGAASTPGQHMADTRAVDQLSSRLGRAELAPAGTTVVRGGRDKVVEKEYGSYGGGGSDAGGGGGTDQYTRKTVDITEEKVGMATRPLEARDFYATSERGGGGTEPYSSVKAQNEVEGVACDLCQCAPCQCDKMTKGYAYELTPAEQKRHGKPSMHTTHKAVTGTNAHAAHDYKLHSKPRSEQHALVGDRMREWTGNVPSGTGSLDDLTPEQRHKLGQVNVGGHEIDKDLLRDHTAAAATAPHFLG</sequence>
<name>A0A835WRY5_9CHLO</name>
<gene>
    <name evidence="2" type="ORF">HYH02_002618</name>
</gene>
<evidence type="ECO:0000256" key="1">
    <source>
        <dbReference type="SAM" id="MobiDB-lite"/>
    </source>
</evidence>
<feature type="compositionally biased region" description="Gly residues" evidence="1">
    <location>
        <begin position="21"/>
        <end position="47"/>
    </location>
</feature>
<dbReference type="Proteomes" id="UP000613740">
    <property type="component" value="Unassembled WGS sequence"/>
</dbReference>
<dbReference type="EMBL" id="JAEHOD010000005">
    <property type="protein sequence ID" value="KAG2452372.1"/>
    <property type="molecule type" value="Genomic_DNA"/>
</dbReference>
<feature type="region of interest" description="Disordered" evidence="1">
    <location>
        <begin position="137"/>
        <end position="166"/>
    </location>
</feature>
<feature type="region of interest" description="Disordered" evidence="1">
    <location>
        <begin position="18"/>
        <end position="53"/>
    </location>
</feature>
<keyword evidence="3" id="KW-1185">Reference proteome</keyword>
<feature type="compositionally biased region" description="Low complexity" evidence="1">
    <location>
        <begin position="266"/>
        <end position="282"/>
    </location>
</feature>
<protein>
    <submittedName>
        <fullName evidence="2">Uncharacterized protein</fullName>
    </submittedName>
</protein>
<reference evidence="2" key="1">
    <citation type="journal article" date="2020" name="bioRxiv">
        <title>Comparative genomics of Chlamydomonas.</title>
        <authorList>
            <person name="Craig R.J."/>
            <person name="Hasan A.R."/>
            <person name="Ness R.W."/>
            <person name="Keightley P.D."/>
        </authorList>
    </citation>
    <scope>NUCLEOTIDE SEQUENCE</scope>
    <source>
        <strain evidence="2">CCAP 11/173</strain>
    </source>
</reference>
<evidence type="ECO:0000313" key="3">
    <source>
        <dbReference type="Proteomes" id="UP000613740"/>
    </source>
</evidence>
<accession>A0A835WRY5</accession>
<organism evidence="2 3">
    <name type="scientific">Chlamydomonas schloesseri</name>
    <dbReference type="NCBI Taxonomy" id="2026947"/>
    <lineage>
        <taxon>Eukaryota</taxon>
        <taxon>Viridiplantae</taxon>
        <taxon>Chlorophyta</taxon>
        <taxon>core chlorophytes</taxon>
        <taxon>Chlorophyceae</taxon>
        <taxon>CS clade</taxon>
        <taxon>Chlamydomonadales</taxon>
        <taxon>Chlamydomonadaceae</taxon>
        <taxon>Chlamydomonas</taxon>
    </lineage>
</organism>
<dbReference type="AlphaFoldDB" id="A0A835WRY5"/>